<proteinExistence type="predicted"/>
<protein>
    <recommendedName>
        <fullName evidence="3">F-box domain-containing protein</fullName>
    </recommendedName>
</protein>
<dbReference type="OrthoDB" id="2269034at2759"/>
<gene>
    <name evidence="1" type="ORF">NLJ89_g5096</name>
</gene>
<reference evidence="1" key="1">
    <citation type="submission" date="2022-07" db="EMBL/GenBank/DDBJ databases">
        <title>Genome Sequence of Agrocybe chaxingu.</title>
        <authorList>
            <person name="Buettner E."/>
        </authorList>
    </citation>
    <scope>NUCLEOTIDE SEQUENCE</scope>
    <source>
        <strain evidence="1">MP-N11</strain>
    </source>
</reference>
<organism evidence="1 2">
    <name type="scientific">Agrocybe chaxingu</name>
    <dbReference type="NCBI Taxonomy" id="84603"/>
    <lineage>
        <taxon>Eukaryota</taxon>
        <taxon>Fungi</taxon>
        <taxon>Dikarya</taxon>
        <taxon>Basidiomycota</taxon>
        <taxon>Agaricomycotina</taxon>
        <taxon>Agaricomycetes</taxon>
        <taxon>Agaricomycetidae</taxon>
        <taxon>Agaricales</taxon>
        <taxon>Agaricineae</taxon>
        <taxon>Strophariaceae</taxon>
        <taxon>Agrocybe</taxon>
    </lineage>
</organism>
<evidence type="ECO:0000313" key="2">
    <source>
        <dbReference type="Proteomes" id="UP001148786"/>
    </source>
</evidence>
<keyword evidence="2" id="KW-1185">Reference proteome</keyword>
<accession>A0A9W8MX65</accession>
<dbReference type="AlphaFoldDB" id="A0A9W8MX65"/>
<evidence type="ECO:0000313" key="1">
    <source>
        <dbReference type="EMBL" id="KAJ3509667.1"/>
    </source>
</evidence>
<dbReference type="EMBL" id="JANKHO010000459">
    <property type="protein sequence ID" value="KAJ3509667.1"/>
    <property type="molecule type" value="Genomic_DNA"/>
</dbReference>
<name>A0A9W8MX65_9AGAR</name>
<sequence length="581" mass="67264">MAYVTESPSPCLLTSNEPPSLDERSLIIETLCKIQNKIQALSQNIEQRNTPDHPFSRIDQDAWMQLEVLEDFSRRHQAILFPLRSFPPELLAEIFILSVPVRPVHIDVFYDDRYYYSRKAYGFAQTCHYWRNIALSTPQIWTNIPTVLVEYILLKPHISPGPRLSLIELFLERSTPAPIHVRITSSYYNRYKGPYREVFAGLPSLTQFEGEGETDECLFVPEVQARWSSLECFTGYRRLLGVFAGAADSLKQYEVQYHFHRTRMRVNNEQPAIRFTRLTSLTVRGPIGDTEFRCIEAPLLEHLSITGRYPRYEYPVETGLINNLLSKTLPSPSLLRSLKFFMHRMDLQDIHRLLEATPLLEVLDLWYTPSSHFSPLVYDKDSPTLPLVPLLQTLTIHEFRGRDLEPFNAIYHSRQTPPLECDARPNAVIESNLTINLAYKSWSETQKSCYLLQRRATPPIDIPCLDSERSEVALVRAWRTHLVKQLLDPVRKAEKAGMSFSPKKRERFARLHSNWARVDKLFVLLEGHPFPEFDPMGSLGWEVTRLADVMKLIYVLPAEDVIEDAIYNFRLRARSTSDGVL</sequence>
<evidence type="ECO:0008006" key="3">
    <source>
        <dbReference type="Google" id="ProtNLM"/>
    </source>
</evidence>
<dbReference type="Proteomes" id="UP001148786">
    <property type="component" value="Unassembled WGS sequence"/>
</dbReference>
<comment type="caution">
    <text evidence="1">The sequence shown here is derived from an EMBL/GenBank/DDBJ whole genome shotgun (WGS) entry which is preliminary data.</text>
</comment>